<accession>A0A0A9F259</accession>
<sequence>MDARELARLSEEETVEYVKTNMWSPVYPTIVYKND</sequence>
<reference evidence="1" key="2">
    <citation type="journal article" date="2015" name="Data Brief">
        <title>Shoot transcriptome of the giant reed, Arundo donax.</title>
        <authorList>
            <person name="Barrero R.A."/>
            <person name="Guerrero F.D."/>
            <person name="Moolhuijzen P."/>
            <person name="Goolsby J.A."/>
            <person name="Tidwell J."/>
            <person name="Bellgard S.E."/>
            <person name="Bellgard M.I."/>
        </authorList>
    </citation>
    <scope>NUCLEOTIDE SEQUENCE</scope>
    <source>
        <tissue evidence="1">Shoot tissue taken approximately 20 cm above the soil surface</tissue>
    </source>
</reference>
<reference evidence="1" key="1">
    <citation type="submission" date="2014-09" db="EMBL/GenBank/DDBJ databases">
        <authorList>
            <person name="Magalhaes I.L.F."/>
            <person name="Oliveira U."/>
            <person name="Santos F.R."/>
            <person name="Vidigal T.H.D.A."/>
            <person name="Brescovit A.D."/>
            <person name="Santos A.J."/>
        </authorList>
    </citation>
    <scope>NUCLEOTIDE SEQUENCE</scope>
    <source>
        <tissue evidence="1">Shoot tissue taken approximately 20 cm above the soil surface</tissue>
    </source>
</reference>
<name>A0A0A9F259_ARUDO</name>
<dbReference type="AlphaFoldDB" id="A0A0A9F259"/>
<protein>
    <submittedName>
        <fullName evidence="1">Uncharacterized protein</fullName>
    </submittedName>
</protein>
<dbReference type="EMBL" id="GBRH01193690">
    <property type="protein sequence ID" value="JAE04206.1"/>
    <property type="molecule type" value="Transcribed_RNA"/>
</dbReference>
<proteinExistence type="predicted"/>
<organism evidence="1">
    <name type="scientific">Arundo donax</name>
    <name type="common">Giant reed</name>
    <name type="synonym">Donax arundinaceus</name>
    <dbReference type="NCBI Taxonomy" id="35708"/>
    <lineage>
        <taxon>Eukaryota</taxon>
        <taxon>Viridiplantae</taxon>
        <taxon>Streptophyta</taxon>
        <taxon>Embryophyta</taxon>
        <taxon>Tracheophyta</taxon>
        <taxon>Spermatophyta</taxon>
        <taxon>Magnoliopsida</taxon>
        <taxon>Liliopsida</taxon>
        <taxon>Poales</taxon>
        <taxon>Poaceae</taxon>
        <taxon>PACMAD clade</taxon>
        <taxon>Arundinoideae</taxon>
        <taxon>Arundineae</taxon>
        <taxon>Arundo</taxon>
    </lineage>
</organism>
<evidence type="ECO:0000313" key="1">
    <source>
        <dbReference type="EMBL" id="JAE04206.1"/>
    </source>
</evidence>